<dbReference type="Proteomes" id="UP000076967">
    <property type="component" value="Unassembled WGS sequence"/>
</dbReference>
<protein>
    <recommendedName>
        <fullName evidence="3">DUF4368 domain-containing protein</fullName>
    </recommendedName>
</protein>
<accession>A0A168LK45</accession>
<evidence type="ECO:0008006" key="3">
    <source>
        <dbReference type="Google" id="ProtNLM"/>
    </source>
</evidence>
<comment type="caution">
    <text evidence="1">The sequence shown here is derived from an EMBL/GenBank/DDBJ whole genome shotgun (WGS) entry which is preliminary data.</text>
</comment>
<reference evidence="1 2" key="1">
    <citation type="submission" date="2016-03" db="EMBL/GenBank/DDBJ databases">
        <title>Draft genome sequence of Paenibacillus glacialis DSM 22343.</title>
        <authorList>
            <person name="Shin S.-K."/>
            <person name="Yi H."/>
        </authorList>
    </citation>
    <scope>NUCLEOTIDE SEQUENCE [LARGE SCALE GENOMIC DNA]</scope>
    <source>
        <strain evidence="1 2">DSM 22343</strain>
    </source>
</reference>
<keyword evidence="2" id="KW-1185">Reference proteome</keyword>
<evidence type="ECO:0000313" key="2">
    <source>
        <dbReference type="Proteomes" id="UP000076967"/>
    </source>
</evidence>
<dbReference type="EMBL" id="LVJH01000013">
    <property type="protein sequence ID" value="OAB43497.1"/>
    <property type="molecule type" value="Genomic_DNA"/>
</dbReference>
<gene>
    <name evidence="1" type="ORF">PGLA_08780</name>
</gene>
<organism evidence="1 2">
    <name type="scientific">Paenibacillus glacialis</name>
    <dbReference type="NCBI Taxonomy" id="494026"/>
    <lineage>
        <taxon>Bacteria</taxon>
        <taxon>Bacillati</taxon>
        <taxon>Bacillota</taxon>
        <taxon>Bacilli</taxon>
        <taxon>Bacillales</taxon>
        <taxon>Paenibacillaceae</taxon>
        <taxon>Paenibacillus</taxon>
    </lineage>
</organism>
<dbReference type="AlphaFoldDB" id="A0A168LK45"/>
<evidence type="ECO:0000313" key="1">
    <source>
        <dbReference type="EMBL" id="OAB43497.1"/>
    </source>
</evidence>
<dbReference type="STRING" id="494026.PGLA_08780"/>
<proteinExistence type="predicted"/>
<name>A0A168LK45_9BACL</name>
<sequence>MGSSDIRSNRELLESRAKELEYLVSNEQENEGSLNAFQQEIKKFVQLELGNEEMLREVLNRLIERVEIAKDGSIDIHYNFKNPLLLRA</sequence>